<evidence type="ECO:0000313" key="6">
    <source>
        <dbReference type="Proteomes" id="UP000183974"/>
    </source>
</evidence>
<dbReference type="InterPro" id="IPR041498">
    <property type="entry name" value="Big_6"/>
</dbReference>
<reference evidence="5 6" key="1">
    <citation type="submission" date="2016-11" db="EMBL/GenBank/DDBJ databases">
        <authorList>
            <person name="Jaros S."/>
            <person name="Januszkiewicz K."/>
            <person name="Wedrychowicz H."/>
        </authorList>
    </citation>
    <scope>NUCLEOTIDE SEQUENCE [LARGE SCALE GENOMIC DNA]</scope>
    <source>
        <strain evidence="5 6">DSM 29589</strain>
    </source>
</reference>
<dbReference type="InterPro" id="IPR044016">
    <property type="entry name" value="Big_13"/>
</dbReference>
<feature type="domain" description="Bacterial Ig-like" evidence="3">
    <location>
        <begin position="212"/>
        <end position="286"/>
    </location>
</feature>
<dbReference type="Pfam" id="PF19077">
    <property type="entry name" value="Big_13"/>
    <property type="match status" value="1"/>
</dbReference>
<dbReference type="NCBIfam" id="NF033510">
    <property type="entry name" value="Ca_tandemer"/>
    <property type="match status" value="7"/>
</dbReference>
<name>A0A1M7ECP2_9RHOB</name>
<organism evidence="5 6">
    <name type="scientific">Roseovarius pacificus</name>
    <dbReference type="NCBI Taxonomy" id="337701"/>
    <lineage>
        <taxon>Bacteria</taxon>
        <taxon>Pseudomonadati</taxon>
        <taxon>Pseudomonadota</taxon>
        <taxon>Alphaproteobacteria</taxon>
        <taxon>Rhodobacterales</taxon>
        <taxon>Roseobacteraceae</taxon>
        <taxon>Roseovarius</taxon>
    </lineage>
</organism>
<evidence type="ECO:0000256" key="1">
    <source>
        <dbReference type="SAM" id="MobiDB-lite"/>
    </source>
</evidence>
<keyword evidence="6" id="KW-1185">Reference proteome</keyword>
<dbReference type="InterPro" id="IPR048051">
    <property type="entry name" value="BapA-like_prefix-like"/>
</dbReference>
<feature type="region of interest" description="Disordered" evidence="1">
    <location>
        <begin position="202"/>
        <end position="226"/>
    </location>
</feature>
<evidence type="ECO:0000313" key="5">
    <source>
        <dbReference type="EMBL" id="SHL89503.1"/>
    </source>
</evidence>
<dbReference type="OrthoDB" id="7858035at2"/>
<feature type="domain" description="Bacterial Ig" evidence="2">
    <location>
        <begin position="311"/>
        <end position="378"/>
    </location>
</feature>
<dbReference type="InterPro" id="IPR013783">
    <property type="entry name" value="Ig-like_fold"/>
</dbReference>
<evidence type="ECO:0000259" key="2">
    <source>
        <dbReference type="Pfam" id="PF17936"/>
    </source>
</evidence>
<dbReference type="RefSeq" id="WP_073035140.1">
    <property type="nucleotide sequence ID" value="NZ_BMLR01000007.1"/>
</dbReference>
<dbReference type="Gene3D" id="2.60.40.10">
    <property type="entry name" value="Immunoglobulins"/>
    <property type="match status" value="7"/>
</dbReference>
<accession>A0A1M7ECP2</accession>
<dbReference type="Pfam" id="PF17936">
    <property type="entry name" value="Big_6"/>
    <property type="match status" value="1"/>
</dbReference>
<evidence type="ECO:0008006" key="7">
    <source>
        <dbReference type="Google" id="ProtNLM"/>
    </source>
</evidence>
<dbReference type="Proteomes" id="UP000183974">
    <property type="component" value="Unassembled WGS sequence"/>
</dbReference>
<sequence>MKAIEYVARAEAGSVFRGSIAEGGDITVIPAGNGQEISLNLRQIDIESYQRDGGNLILALADGRMIVLEGYFGADGEADSRLFISADGYLNEVTLVDGGEGTLYAQYGPTEMWGKWSPSDDLIFLGGSDVVPPGAAGGEEVSMLGAGLLGGAGLFGAAGAGAATLAATSLLAGSGGGGDGGGFIPGGGGRDRIEPSVNEKGTIVVGGDPDGDPSITISGEAEPGSEVEVTIGDKTVDTEAGEDGTWEVVFEGEDFPEDGEYDVTVTVTEPDGTETELEGPSVTIDTTPPETTVLEGVVSTGDIVNDDDFRDGVEISGTGEAGSTVAVTIDEVTEMVTVGEDGTWTVEFAPGDLREGDYETEVTIVSTDSYGNSATITETISIDTIYNELEIHADQTGDNGLVNKATADTEGLIVTGMSEPGATVIVAMGGQTVEVTAGDDGSWQAEFDPYDLPDTQYDATVTARTVDDAGNVTEQSETIRIDLEVRDFTHQADIGGQDGVINEAEIGGGFTLTGTVEDGSSSVTLRFFDEVIEATVNADGTWTASFSGDQVPPGDYSQDVQIIAQDSAGNTRTLTQTVVVDTEAGALTLNGNIGNNGVINHDVYENGVMVTGTADPHAQVVVSLDNVEYTVQADENGQWQKFYATSDLTPGVHSPELKATITDEHDNTYSVSKTLTVDTVVEDLSMNGPSGMPLTADGMRVINQSLANGGFELTGTVEPGSQVWVEIDGVPGDVTVDPETGAWTAVFDAGAIPGGTREADMVVRVQDSVGNLDELSERVLIDTEVQDLAQGETVGAVNDFANLDAARDGLELTGTVEPGSEVEVNIFGQTYYATGDSSGAWSITVPRGVIPDDEGTAPMSITGTDIYGNTGTATGQVAYDMVAPGEPLVRFVGEDLGGGYSVVGTDVTSDSIDFHQVNPGGGVTGLEVNSNNIGSMTNHTFVDGSGNPAPIPDGSQLLVTTTDQAGNASTTYLVLDEVNASDVDLSNPALDGFNIETIDLSSRGASGELTITEEQLLALSDNSNTLVVKGGADDKVTITGAQRVTDAPDEPEGFDIYSLGNDATIIVDEDIDIVT</sequence>
<dbReference type="Pfam" id="PF22783">
    <property type="entry name" value="BapA_N"/>
    <property type="match status" value="1"/>
</dbReference>
<evidence type="ECO:0000259" key="4">
    <source>
        <dbReference type="Pfam" id="PF22783"/>
    </source>
</evidence>
<evidence type="ECO:0000259" key="3">
    <source>
        <dbReference type="Pfam" id="PF19077"/>
    </source>
</evidence>
<dbReference type="EMBL" id="FRBR01000007">
    <property type="protein sequence ID" value="SHL89503.1"/>
    <property type="molecule type" value="Genomic_DNA"/>
</dbReference>
<protein>
    <recommendedName>
        <fullName evidence="7">Ig-like domain (Group 3)</fullName>
    </recommendedName>
</protein>
<feature type="domain" description="Biofilm-associated protein BapA-like prefix-like" evidence="4">
    <location>
        <begin position="38"/>
        <end position="86"/>
    </location>
</feature>
<gene>
    <name evidence="5" type="ORF">SAMN05444398_10714</name>
</gene>
<dbReference type="STRING" id="337701.SAMN05444398_10714"/>
<dbReference type="AlphaFoldDB" id="A0A1M7ECP2"/>
<proteinExistence type="predicted"/>